<dbReference type="AlphaFoldDB" id="D8UBD7"/>
<name>D8UBD7_VOLCA</name>
<gene>
    <name evidence="1" type="ORF">VOLCADRAFT_107024</name>
</gene>
<protein>
    <submittedName>
        <fullName evidence="1">Uncharacterized protein</fullName>
    </submittedName>
</protein>
<accession>D8UBD7</accession>
<dbReference type="OrthoDB" id="531851at2759"/>
<evidence type="ECO:0000313" key="1">
    <source>
        <dbReference type="EMBL" id="EFJ42931.1"/>
    </source>
</evidence>
<dbReference type="GeneID" id="9615052"/>
<dbReference type="RefSeq" id="XP_002955971.1">
    <property type="nucleotide sequence ID" value="XM_002955925.1"/>
</dbReference>
<proteinExistence type="predicted"/>
<evidence type="ECO:0000313" key="2">
    <source>
        <dbReference type="Proteomes" id="UP000001058"/>
    </source>
</evidence>
<dbReference type="KEGG" id="vcn:VOLCADRAFT_107024"/>
<sequence>MAASVNEIRRVLKIYDDSAIAPVNRAITMLSEVTKLISEKPEAYDLTSYEAEAWKEAGGYSYGDNYRFPSLVGARWIDVLSKSGLPSSAGLDKDEWSALLQKLTEYEAKLGEADLTLEEMDLITHWIVKLRERAPDPEDDSDDDDDDDD</sequence>
<dbReference type="EMBL" id="GL378377">
    <property type="protein sequence ID" value="EFJ42931.1"/>
    <property type="molecule type" value="Genomic_DNA"/>
</dbReference>
<dbReference type="Proteomes" id="UP000001058">
    <property type="component" value="Unassembled WGS sequence"/>
</dbReference>
<organism evidence="2">
    <name type="scientific">Volvox carteri f. nagariensis</name>
    <dbReference type="NCBI Taxonomy" id="3068"/>
    <lineage>
        <taxon>Eukaryota</taxon>
        <taxon>Viridiplantae</taxon>
        <taxon>Chlorophyta</taxon>
        <taxon>core chlorophytes</taxon>
        <taxon>Chlorophyceae</taxon>
        <taxon>CS clade</taxon>
        <taxon>Chlamydomonadales</taxon>
        <taxon>Volvocaceae</taxon>
        <taxon>Volvox</taxon>
    </lineage>
</organism>
<dbReference type="InParanoid" id="D8UBD7"/>
<reference evidence="1 2" key="1">
    <citation type="journal article" date="2010" name="Science">
        <title>Genomic analysis of organismal complexity in the multicellular green alga Volvox carteri.</title>
        <authorList>
            <person name="Prochnik S.E."/>
            <person name="Umen J."/>
            <person name="Nedelcu A.M."/>
            <person name="Hallmann A."/>
            <person name="Miller S.M."/>
            <person name="Nishii I."/>
            <person name="Ferris P."/>
            <person name="Kuo A."/>
            <person name="Mitros T."/>
            <person name="Fritz-Laylin L.K."/>
            <person name="Hellsten U."/>
            <person name="Chapman J."/>
            <person name="Simakov O."/>
            <person name="Rensing S.A."/>
            <person name="Terry A."/>
            <person name="Pangilinan J."/>
            <person name="Kapitonov V."/>
            <person name="Jurka J."/>
            <person name="Salamov A."/>
            <person name="Shapiro H."/>
            <person name="Schmutz J."/>
            <person name="Grimwood J."/>
            <person name="Lindquist E."/>
            <person name="Lucas S."/>
            <person name="Grigoriev I.V."/>
            <person name="Schmitt R."/>
            <person name="Kirk D."/>
            <person name="Rokhsar D.S."/>
        </authorList>
    </citation>
    <scope>NUCLEOTIDE SEQUENCE [LARGE SCALE GENOMIC DNA]</scope>
    <source>
        <strain evidence="2">f. Nagariensis / Eve</strain>
    </source>
</reference>
<keyword evidence="2" id="KW-1185">Reference proteome</keyword>